<dbReference type="EMBL" id="KQ414608">
    <property type="protein sequence ID" value="KOC69440.1"/>
    <property type="molecule type" value="Genomic_DNA"/>
</dbReference>
<dbReference type="PANTHER" id="PTHR21115">
    <property type="entry name" value="GH06117P-RELATED"/>
    <property type="match status" value="1"/>
</dbReference>
<dbReference type="InterPro" id="IPR031962">
    <property type="entry name" value="DUF4781"/>
</dbReference>
<dbReference type="Proteomes" id="UP000053825">
    <property type="component" value="Unassembled WGS sequence"/>
</dbReference>
<name>A0A0L7RF26_9HYME</name>
<dbReference type="Pfam" id="PF16013">
    <property type="entry name" value="DUF4781"/>
    <property type="match status" value="1"/>
</dbReference>
<evidence type="ECO:0000313" key="2">
    <source>
        <dbReference type="EMBL" id="KOC69440.1"/>
    </source>
</evidence>
<gene>
    <name evidence="2" type="ORF">WH47_09398</name>
</gene>
<evidence type="ECO:0000259" key="1">
    <source>
        <dbReference type="Pfam" id="PF16013"/>
    </source>
</evidence>
<reference evidence="2 3" key="1">
    <citation type="submission" date="2015-07" db="EMBL/GenBank/DDBJ databases">
        <title>The genome of Habropoda laboriosa.</title>
        <authorList>
            <person name="Pan H."/>
            <person name="Kapheim K."/>
        </authorList>
    </citation>
    <scope>NUCLEOTIDE SEQUENCE [LARGE SCALE GENOMIC DNA]</scope>
    <source>
        <strain evidence="2">0110345459</strain>
    </source>
</reference>
<proteinExistence type="predicted"/>
<dbReference type="STRING" id="597456.A0A0L7RF26"/>
<organism evidence="2 3">
    <name type="scientific">Habropoda laboriosa</name>
    <dbReference type="NCBI Taxonomy" id="597456"/>
    <lineage>
        <taxon>Eukaryota</taxon>
        <taxon>Metazoa</taxon>
        <taxon>Ecdysozoa</taxon>
        <taxon>Arthropoda</taxon>
        <taxon>Hexapoda</taxon>
        <taxon>Insecta</taxon>
        <taxon>Pterygota</taxon>
        <taxon>Neoptera</taxon>
        <taxon>Endopterygota</taxon>
        <taxon>Hymenoptera</taxon>
        <taxon>Apocrita</taxon>
        <taxon>Aculeata</taxon>
        <taxon>Apoidea</taxon>
        <taxon>Anthophila</taxon>
        <taxon>Apidae</taxon>
        <taxon>Habropoda</taxon>
    </lineage>
</organism>
<dbReference type="AlphaFoldDB" id="A0A0L7RF26"/>
<keyword evidence="3" id="KW-1185">Reference proteome</keyword>
<sequence length="613" mass="68480">MKHKIGYALFGPPDIDKNMTILTTFESSVSENDQLDNIFDTVYDKNMCKAINAIYVQIMNHGKRCSDNFIYLGVIFNIILLHKDSKKLSKENDKSCKEANSICALPVFKVKKDNSTVWYIDSESRVYDSWNDYIKNNTLPKCTMVFPKDGFYQCNPFYTITKYTSSVWVESMDSPACSARNTVLKGIDVAANVVSVCAGVGLGITSLLTPVAPVLLTAGVVHAGVSGSWIVGRNVQKLVDLATHKQSVNVTNKNAFTAWLGIGSSVLTFGASGGTMLLSKAITSGRTITTAAEIAYNSVLLSNLTVNGIGIVFQGYCLIDKYQTQKEIDMLDVIVFTSHILFFSNTLINVKLASQLVQTSQGTILEKIKNALRLNRFDEEFGKRQIFMNSNKTNEENQSGGIVCKAKEVTNVEDFCSSLPNMTWNNGKIFINNKMFIDPIVFTGRLLSIGACTYNLIQSNSSALDYSENNNVIIKLKNALKEKIRNYYADKQPLDVQLPDVSYFNIILREIKYTNNPLEILTMIFKISVTIMKYSSNPAHFLFDAIYFTWTYCKANLKEYGVTAGSSTNKQVYNTVTNIVHILHDSIDEVANELFIAFYTYMSSPRENVFNSV</sequence>
<dbReference type="OrthoDB" id="6512497at2759"/>
<feature type="domain" description="DUF4781" evidence="1">
    <location>
        <begin position="111"/>
        <end position="398"/>
    </location>
</feature>
<accession>A0A0L7RF26</accession>
<protein>
    <recommendedName>
        <fullName evidence="1">DUF4781 domain-containing protein</fullName>
    </recommendedName>
</protein>
<dbReference type="PANTHER" id="PTHR21115:SF0">
    <property type="entry name" value="GH06117P-RELATED"/>
    <property type="match status" value="1"/>
</dbReference>
<evidence type="ECO:0000313" key="3">
    <source>
        <dbReference type="Proteomes" id="UP000053825"/>
    </source>
</evidence>